<organism evidence="8 9">
    <name type="scientific">Trichoplusia ni</name>
    <name type="common">Cabbage looper</name>
    <dbReference type="NCBI Taxonomy" id="7111"/>
    <lineage>
        <taxon>Eukaryota</taxon>
        <taxon>Metazoa</taxon>
        <taxon>Ecdysozoa</taxon>
        <taxon>Arthropoda</taxon>
        <taxon>Hexapoda</taxon>
        <taxon>Insecta</taxon>
        <taxon>Pterygota</taxon>
        <taxon>Neoptera</taxon>
        <taxon>Endopterygota</taxon>
        <taxon>Lepidoptera</taxon>
        <taxon>Glossata</taxon>
        <taxon>Ditrysia</taxon>
        <taxon>Noctuoidea</taxon>
        <taxon>Noctuidae</taxon>
        <taxon>Plusiinae</taxon>
        <taxon>Trichoplusia</taxon>
    </lineage>
</organism>
<dbReference type="KEGG" id="tnl:113492002"/>
<evidence type="ECO:0000256" key="3">
    <source>
        <dbReference type="ARBA" id="ARBA00022448"/>
    </source>
</evidence>
<evidence type="ECO:0000313" key="9">
    <source>
        <dbReference type="RefSeq" id="XP_026725060.1"/>
    </source>
</evidence>
<evidence type="ECO:0000313" key="8">
    <source>
        <dbReference type="Proteomes" id="UP000322000"/>
    </source>
</evidence>
<evidence type="ECO:0000256" key="6">
    <source>
        <dbReference type="ARBA" id="ARBA00023136"/>
    </source>
</evidence>
<dbReference type="InParanoid" id="A0A7E5V9V1"/>
<keyword evidence="5 7" id="KW-1133">Transmembrane helix</keyword>
<reference evidence="9" key="1">
    <citation type="submission" date="2025-08" db="UniProtKB">
        <authorList>
            <consortium name="RefSeq"/>
        </authorList>
    </citation>
    <scope>IDENTIFICATION</scope>
</reference>
<name>A0A7E5V9V1_TRINI</name>
<dbReference type="Pfam" id="PF00939">
    <property type="entry name" value="Na_sulph_symp"/>
    <property type="match status" value="1"/>
</dbReference>
<sequence>MMKKPPEDPYLTSSEKAKLFFVGHWRGVIALFAPIILILMLTPFPPQKHQWTAYTLLLMAIYWVSECIPLAVTSFVPVIIFPLTDVADTRGCCRSYMNDSIMMFNGSLILAYSVEQSGLHKRLAYFSIRLIGYSHLKLLMAMCCVTTFASMWITNTAATTMMVPINFALLRVFEDQKVIVVYEQTPDGDKVASDTTVCYFCAATFSATVGGIGTLVGTGTNLVFKGLFMSSYHEAPEYLSFPKFSACTVPLMILLELCVYMYMVVLYFGFLRPGSDAARKSKMPEAAQLAAKAAIAADVKKRGAISFWETWVCLLFGGAMVLFFCRSPQLFFGWGDAIHAFFDIKDTKFVRDSALAMCVGFLMFLLPRSLELFKNFTAKDERELPRSSQKSLLDWRLLNSQMPFAFSFLLGGGFSLSGAAKSSGLNAKLGESMQSLAGLPNMLVLLIVVFVVVLVTNFASNVAVCNVFTPIAMQLAREIGQNPLWYCIASGIAASFCFLIPVGTPGNLIVQSAASVPTSKMIVAGFGPTCSCIVVTWLMIYYWAPVIWPDLKILPEWIK</sequence>
<proteinExistence type="inferred from homology"/>
<keyword evidence="4 7" id="KW-0812">Transmembrane</keyword>
<dbReference type="GeneID" id="113492002"/>
<evidence type="ECO:0000256" key="1">
    <source>
        <dbReference type="ARBA" id="ARBA00004141"/>
    </source>
</evidence>
<dbReference type="GO" id="GO:0005886">
    <property type="term" value="C:plasma membrane"/>
    <property type="evidence" value="ECO:0007669"/>
    <property type="project" value="TreeGrafter"/>
</dbReference>
<dbReference type="InterPro" id="IPR031312">
    <property type="entry name" value="Na/sul_symport_CS"/>
</dbReference>
<evidence type="ECO:0000256" key="2">
    <source>
        <dbReference type="ARBA" id="ARBA00006772"/>
    </source>
</evidence>
<feature type="transmembrane region" description="Helical" evidence="7">
    <location>
        <begin position="522"/>
        <end position="544"/>
    </location>
</feature>
<dbReference type="GO" id="GO:0015141">
    <property type="term" value="F:succinate transmembrane transporter activity"/>
    <property type="evidence" value="ECO:0007669"/>
    <property type="project" value="UniProtKB-ARBA"/>
</dbReference>
<dbReference type="PROSITE" id="PS01271">
    <property type="entry name" value="NA_SULFATE"/>
    <property type="match status" value="1"/>
</dbReference>
<feature type="transmembrane region" description="Helical" evidence="7">
    <location>
        <begin position="20"/>
        <end position="41"/>
    </location>
</feature>
<accession>A0A7E5V9V1</accession>
<keyword evidence="3" id="KW-0813">Transport</keyword>
<dbReference type="Proteomes" id="UP000322000">
    <property type="component" value="Chromosome 3"/>
</dbReference>
<feature type="transmembrane region" description="Helical" evidence="7">
    <location>
        <begin position="95"/>
        <end position="114"/>
    </location>
</feature>
<keyword evidence="8" id="KW-1185">Reference proteome</keyword>
<dbReference type="PANTHER" id="PTHR10283">
    <property type="entry name" value="SOLUTE CARRIER FAMILY 13 MEMBER"/>
    <property type="match status" value="1"/>
</dbReference>
<keyword evidence="6 7" id="KW-0472">Membrane</keyword>
<evidence type="ECO:0000256" key="5">
    <source>
        <dbReference type="ARBA" id="ARBA00022989"/>
    </source>
</evidence>
<feature type="transmembrane region" description="Helical" evidence="7">
    <location>
        <begin position="311"/>
        <end position="334"/>
    </location>
</feature>
<dbReference type="InterPro" id="IPR001898">
    <property type="entry name" value="SLC13A/DASS"/>
</dbReference>
<evidence type="ECO:0000256" key="7">
    <source>
        <dbReference type="SAM" id="Phobius"/>
    </source>
</evidence>
<dbReference type="PANTHER" id="PTHR10283:SF82">
    <property type="entry name" value="SOLUTE CARRIER FAMILY 13 MEMBER 2"/>
    <property type="match status" value="1"/>
</dbReference>
<dbReference type="AlphaFoldDB" id="A0A7E5V9V1"/>
<dbReference type="RefSeq" id="XP_026725060.1">
    <property type="nucleotide sequence ID" value="XM_026869259.1"/>
</dbReference>
<feature type="transmembrane region" description="Helical" evidence="7">
    <location>
        <begin position="484"/>
        <end position="502"/>
    </location>
</feature>
<protein>
    <submittedName>
        <fullName evidence="9">Protein I'm not dead yet-like</fullName>
    </submittedName>
</protein>
<feature type="transmembrane region" description="Helical" evidence="7">
    <location>
        <begin position="135"/>
        <end position="153"/>
    </location>
</feature>
<feature type="transmembrane region" description="Helical" evidence="7">
    <location>
        <begin position="249"/>
        <end position="270"/>
    </location>
</feature>
<comment type="similarity">
    <text evidence="2">Belongs to the SLC13A/DASS transporter (TC 2.A.47) family. NADC subfamily.</text>
</comment>
<feature type="transmembrane region" description="Helical" evidence="7">
    <location>
        <begin position="439"/>
        <end position="464"/>
    </location>
</feature>
<dbReference type="OrthoDB" id="6493944at2759"/>
<feature type="transmembrane region" description="Helical" evidence="7">
    <location>
        <begin position="53"/>
        <end position="83"/>
    </location>
</feature>
<comment type="subcellular location">
    <subcellularLocation>
        <location evidence="1">Membrane</location>
        <topology evidence="1">Multi-pass membrane protein</topology>
    </subcellularLocation>
</comment>
<feature type="transmembrane region" description="Helical" evidence="7">
    <location>
        <begin position="397"/>
        <end position="419"/>
    </location>
</feature>
<gene>
    <name evidence="9" type="primary">LOC113492002</name>
</gene>
<feature type="transmembrane region" description="Helical" evidence="7">
    <location>
        <begin position="354"/>
        <end position="376"/>
    </location>
</feature>
<evidence type="ECO:0000256" key="4">
    <source>
        <dbReference type="ARBA" id="ARBA00022692"/>
    </source>
</evidence>